<keyword evidence="3" id="KW-1185">Reference proteome</keyword>
<comment type="caution">
    <text evidence="2">The sequence shown here is derived from an EMBL/GenBank/DDBJ whole genome shotgun (WGS) entry which is preliminary data.</text>
</comment>
<keyword evidence="1" id="KW-0812">Transmembrane</keyword>
<dbReference type="NCBIfam" id="NF041646">
    <property type="entry name" value="VC0807_fam"/>
    <property type="match status" value="1"/>
</dbReference>
<gene>
    <name evidence="2" type="ORF">TPSD3_02065</name>
</gene>
<protein>
    <submittedName>
        <fullName evidence="2">MFS transporter</fullName>
    </submittedName>
</protein>
<dbReference type="PIRSF" id="PIRSF028137">
    <property type="entry name" value="UCP028137"/>
    <property type="match status" value="1"/>
</dbReference>
<feature type="transmembrane region" description="Helical" evidence="1">
    <location>
        <begin position="31"/>
        <end position="49"/>
    </location>
</feature>
<keyword evidence="1" id="KW-0472">Membrane</keyword>
<dbReference type="AlphaFoldDB" id="A0A251XAZ6"/>
<name>A0A251XAZ6_9GAMM</name>
<accession>A0A251XAZ6</accession>
<feature type="transmembrane region" description="Helical" evidence="1">
    <location>
        <begin position="56"/>
        <end position="76"/>
    </location>
</feature>
<evidence type="ECO:0000313" key="3">
    <source>
        <dbReference type="Proteomes" id="UP000194798"/>
    </source>
</evidence>
<feature type="transmembrane region" description="Helical" evidence="1">
    <location>
        <begin position="187"/>
        <end position="208"/>
    </location>
</feature>
<keyword evidence="1" id="KW-1133">Transmembrane helix</keyword>
<evidence type="ECO:0000256" key="1">
    <source>
        <dbReference type="SAM" id="Phobius"/>
    </source>
</evidence>
<evidence type="ECO:0000313" key="2">
    <source>
        <dbReference type="EMBL" id="OUD15337.1"/>
    </source>
</evidence>
<dbReference type="OrthoDB" id="188353at2"/>
<dbReference type="RefSeq" id="WP_086486930.1">
    <property type="nucleotide sequence ID" value="NZ_MSLT01000006.1"/>
</dbReference>
<dbReference type="Proteomes" id="UP000194798">
    <property type="component" value="Unassembled WGS sequence"/>
</dbReference>
<dbReference type="InterPro" id="IPR016870">
    <property type="entry name" value="UCP028137"/>
</dbReference>
<reference evidence="2 3" key="1">
    <citation type="submission" date="2016-12" db="EMBL/GenBank/DDBJ databases">
        <title>Thioflexothrix psekupsii D3 genome sequencing and assembly.</title>
        <authorList>
            <person name="Fomenkov A."/>
            <person name="Vincze T."/>
            <person name="Grabovich M."/>
            <person name="Anton B.P."/>
            <person name="Dubinina G."/>
            <person name="Orlova M."/>
            <person name="Belousova E."/>
            <person name="Roberts R.J."/>
        </authorList>
    </citation>
    <scope>NUCLEOTIDE SEQUENCE [LARGE SCALE GENOMIC DNA]</scope>
    <source>
        <strain evidence="2">D3</strain>
    </source>
</reference>
<sequence>MRQENPFINLLINIAIPVVILMVLSKESYLGPVWGLVLALSFPLAYGVYDLLKNRHFNAFSILGLVSILLTGGIGLLQLDPFWLAVKEASIPFLIGVAVLVSLKTRYPLVKLIIYNDNIIDINAVNEALEQHHNGAAFQVRLMQASWLLAGSFFVSAILNFVLARIIVVSPPGTEAFNAELGKMTALSYPVIVVPSMLILVFSLWFLLAGIRKLTQLEWEQIFKN</sequence>
<feature type="transmembrane region" description="Helical" evidence="1">
    <location>
        <begin position="147"/>
        <end position="167"/>
    </location>
</feature>
<proteinExistence type="predicted"/>
<feature type="transmembrane region" description="Helical" evidence="1">
    <location>
        <begin position="7"/>
        <end position="25"/>
    </location>
</feature>
<organism evidence="2 3">
    <name type="scientific">Thioflexithrix psekupsensis</name>
    <dbReference type="NCBI Taxonomy" id="1570016"/>
    <lineage>
        <taxon>Bacteria</taxon>
        <taxon>Pseudomonadati</taxon>
        <taxon>Pseudomonadota</taxon>
        <taxon>Gammaproteobacteria</taxon>
        <taxon>Thiotrichales</taxon>
        <taxon>Thioflexithrix</taxon>
    </lineage>
</organism>
<dbReference type="EMBL" id="MSLT01000006">
    <property type="protein sequence ID" value="OUD15337.1"/>
    <property type="molecule type" value="Genomic_DNA"/>
</dbReference>
<feature type="transmembrane region" description="Helical" evidence="1">
    <location>
        <begin position="82"/>
        <end position="103"/>
    </location>
</feature>